<dbReference type="CDD" id="cd07185">
    <property type="entry name" value="OmpA_C-like"/>
    <property type="match status" value="1"/>
</dbReference>
<dbReference type="PANTHER" id="PTHR30329">
    <property type="entry name" value="STATOR ELEMENT OF FLAGELLAR MOTOR COMPLEX"/>
    <property type="match status" value="1"/>
</dbReference>
<dbReference type="Pfam" id="PF00691">
    <property type="entry name" value="OmpA"/>
    <property type="match status" value="1"/>
</dbReference>
<keyword evidence="4" id="KW-0998">Cell outer membrane</keyword>
<protein>
    <submittedName>
        <fullName evidence="7">OmpA-OmpF porin, OOP family</fullName>
    </submittedName>
</protein>
<reference evidence="7 8" key="1">
    <citation type="submission" date="2016-10" db="EMBL/GenBank/DDBJ databases">
        <authorList>
            <person name="de Groot N.N."/>
        </authorList>
    </citation>
    <scope>NUCLEOTIDE SEQUENCE [LARGE SCALE GENOMIC DNA]</scope>
    <source>
        <strain evidence="7 8">CGMCC 1.7005</strain>
    </source>
</reference>
<dbReference type="STRING" id="477690.SAMN05216474_1405"/>
<keyword evidence="8" id="KW-1185">Reference proteome</keyword>
<dbReference type="Gene3D" id="3.30.1330.60">
    <property type="entry name" value="OmpA-like domain"/>
    <property type="match status" value="1"/>
</dbReference>
<accession>A0A1I6ZJ87</accession>
<dbReference type="InterPro" id="IPR006665">
    <property type="entry name" value="OmpA-like"/>
</dbReference>
<feature type="domain" description="OmpA-like" evidence="6">
    <location>
        <begin position="313"/>
        <end position="428"/>
    </location>
</feature>
<evidence type="ECO:0000256" key="4">
    <source>
        <dbReference type="ARBA" id="ARBA00023237"/>
    </source>
</evidence>
<dbReference type="PANTHER" id="PTHR30329:SF21">
    <property type="entry name" value="LIPOPROTEIN YIAD-RELATED"/>
    <property type="match status" value="1"/>
</dbReference>
<dbReference type="EMBL" id="FPAS01000002">
    <property type="protein sequence ID" value="SFT62713.1"/>
    <property type="molecule type" value="Genomic_DNA"/>
</dbReference>
<evidence type="ECO:0000256" key="5">
    <source>
        <dbReference type="PROSITE-ProRule" id="PRU00473"/>
    </source>
</evidence>
<evidence type="ECO:0000313" key="8">
    <source>
        <dbReference type="Proteomes" id="UP000236454"/>
    </source>
</evidence>
<evidence type="ECO:0000259" key="6">
    <source>
        <dbReference type="PROSITE" id="PS51123"/>
    </source>
</evidence>
<dbReference type="SUPFAM" id="SSF103088">
    <property type="entry name" value="OmpA-like"/>
    <property type="match status" value="1"/>
</dbReference>
<evidence type="ECO:0000313" key="7">
    <source>
        <dbReference type="EMBL" id="SFT62713.1"/>
    </source>
</evidence>
<dbReference type="PRINTS" id="PR01021">
    <property type="entry name" value="OMPADOMAIN"/>
</dbReference>
<organism evidence="7 8">
    <name type="scientific">Lishizhenia tianjinensis</name>
    <dbReference type="NCBI Taxonomy" id="477690"/>
    <lineage>
        <taxon>Bacteria</taxon>
        <taxon>Pseudomonadati</taxon>
        <taxon>Bacteroidota</taxon>
        <taxon>Flavobacteriia</taxon>
        <taxon>Flavobacteriales</taxon>
        <taxon>Crocinitomicaceae</taxon>
        <taxon>Lishizhenia</taxon>
    </lineage>
</organism>
<keyword evidence="3 5" id="KW-0472">Membrane</keyword>
<sequence length="428" mass="46982">MKKILTFVSILSFGSLFGQQIDMNKWSLGLEYGSHFPNVIQESHGGQIFHHMGGNVRYMFNSKVGLMANLAFETYENTNLMHSSIQGVFNLTDILNLETFTNHLGLTYHFGGGWGASWERGNFGFDDKFPNFTMGLSPRVKLGERVSMYLDLSAVMFMSKQTNFDFEPGYDRNGFDGYFWTQSVGLNVYLGKKDSHADWTPTGNRNAEYEARLDAIEQGMKDDDNDGVANYLDQDNNTPEGATVNTKGEEIEVMVDTDGDGVADEFDACPETAGLFSANGCPDADGDGVADDKDNCPNEAGVASEGGCPSKGGDFGGIMPNMMVNFDLNKAILKEGDKLILKNVAKVMKDNPSYKLVVDGHTDNSGSEKYNQNLSKQRAAAVMNFLTTQGVESSRITMNEYGETQPIASNATAEGRAINRRAEFSFAK</sequence>
<comment type="subcellular location">
    <subcellularLocation>
        <location evidence="1">Cell outer membrane</location>
    </subcellularLocation>
</comment>
<dbReference type="GO" id="GO:0005509">
    <property type="term" value="F:calcium ion binding"/>
    <property type="evidence" value="ECO:0007669"/>
    <property type="project" value="InterPro"/>
</dbReference>
<evidence type="ECO:0000256" key="1">
    <source>
        <dbReference type="ARBA" id="ARBA00004442"/>
    </source>
</evidence>
<dbReference type="PROSITE" id="PS51123">
    <property type="entry name" value="OMPA_2"/>
    <property type="match status" value="1"/>
</dbReference>
<dbReference type="AlphaFoldDB" id="A0A1I6ZJ87"/>
<dbReference type="GO" id="GO:0007155">
    <property type="term" value="P:cell adhesion"/>
    <property type="evidence" value="ECO:0007669"/>
    <property type="project" value="InterPro"/>
</dbReference>
<evidence type="ECO:0000256" key="2">
    <source>
        <dbReference type="ARBA" id="ARBA00022729"/>
    </source>
</evidence>
<evidence type="ECO:0000256" key="3">
    <source>
        <dbReference type="ARBA" id="ARBA00023136"/>
    </source>
</evidence>
<name>A0A1I6ZJ87_9FLAO</name>
<dbReference type="InterPro" id="IPR050330">
    <property type="entry name" value="Bact_OuterMem_StrucFunc"/>
</dbReference>
<dbReference type="InterPro" id="IPR028974">
    <property type="entry name" value="TSP_type-3_rpt"/>
</dbReference>
<dbReference type="Pfam" id="PF02412">
    <property type="entry name" value="TSP_3"/>
    <property type="match status" value="2"/>
</dbReference>
<dbReference type="Gene3D" id="4.10.1080.10">
    <property type="entry name" value="TSP type-3 repeat"/>
    <property type="match status" value="1"/>
</dbReference>
<dbReference type="SUPFAM" id="SSF103647">
    <property type="entry name" value="TSP type-3 repeat"/>
    <property type="match status" value="1"/>
</dbReference>
<proteinExistence type="predicted"/>
<dbReference type="OrthoDB" id="1522982at2"/>
<dbReference type="Proteomes" id="UP000236454">
    <property type="component" value="Unassembled WGS sequence"/>
</dbReference>
<gene>
    <name evidence="7" type="ORF">SAMN05216474_1405</name>
</gene>
<dbReference type="InterPro" id="IPR006664">
    <property type="entry name" value="OMP_bac"/>
</dbReference>
<keyword evidence="2" id="KW-0732">Signal</keyword>
<dbReference type="RefSeq" id="WP_090247656.1">
    <property type="nucleotide sequence ID" value="NZ_FPAS01000002.1"/>
</dbReference>
<dbReference type="GO" id="GO:0009279">
    <property type="term" value="C:cell outer membrane"/>
    <property type="evidence" value="ECO:0007669"/>
    <property type="project" value="UniProtKB-SubCell"/>
</dbReference>
<dbReference type="InterPro" id="IPR036737">
    <property type="entry name" value="OmpA-like_sf"/>
</dbReference>
<dbReference type="InterPro" id="IPR003367">
    <property type="entry name" value="Thrombospondin_3-like_rpt"/>
</dbReference>